<reference evidence="1" key="1">
    <citation type="submission" date="2014-09" db="EMBL/GenBank/DDBJ databases">
        <authorList>
            <person name="Magalhaes I.L.F."/>
            <person name="Oliveira U."/>
            <person name="Santos F.R."/>
            <person name="Vidigal T.H.D.A."/>
            <person name="Brescovit A.D."/>
            <person name="Santos A.J."/>
        </authorList>
    </citation>
    <scope>NUCLEOTIDE SEQUENCE</scope>
    <source>
        <tissue evidence="1">Shoot tissue taken approximately 20 cm above the soil surface</tissue>
    </source>
</reference>
<sequence length="21" mass="2458">MLHLLIFISDRYRVSNAPKLA</sequence>
<accession>A0A0A8XZM7</accession>
<proteinExistence type="predicted"/>
<dbReference type="AlphaFoldDB" id="A0A0A8XZM7"/>
<dbReference type="EMBL" id="GBRH01279805">
    <property type="protein sequence ID" value="JAD18090.1"/>
    <property type="molecule type" value="Transcribed_RNA"/>
</dbReference>
<evidence type="ECO:0000313" key="1">
    <source>
        <dbReference type="EMBL" id="JAD18090.1"/>
    </source>
</evidence>
<name>A0A0A8XZM7_ARUDO</name>
<protein>
    <submittedName>
        <fullName evidence="1">Uncharacterized protein</fullName>
    </submittedName>
</protein>
<reference evidence="1" key="2">
    <citation type="journal article" date="2015" name="Data Brief">
        <title>Shoot transcriptome of the giant reed, Arundo donax.</title>
        <authorList>
            <person name="Barrero R.A."/>
            <person name="Guerrero F.D."/>
            <person name="Moolhuijzen P."/>
            <person name="Goolsby J.A."/>
            <person name="Tidwell J."/>
            <person name="Bellgard S.E."/>
            <person name="Bellgard M.I."/>
        </authorList>
    </citation>
    <scope>NUCLEOTIDE SEQUENCE</scope>
    <source>
        <tissue evidence="1">Shoot tissue taken approximately 20 cm above the soil surface</tissue>
    </source>
</reference>
<organism evidence="1">
    <name type="scientific">Arundo donax</name>
    <name type="common">Giant reed</name>
    <name type="synonym">Donax arundinaceus</name>
    <dbReference type="NCBI Taxonomy" id="35708"/>
    <lineage>
        <taxon>Eukaryota</taxon>
        <taxon>Viridiplantae</taxon>
        <taxon>Streptophyta</taxon>
        <taxon>Embryophyta</taxon>
        <taxon>Tracheophyta</taxon>
        <taxon>Spermatophyta</taxon>
        <taxon>Magnoliopsida</taxon>
        <taxon>Liliopsida</taxon>
        <taxon>Poales</taxon>
        <taxon>Poaceae</taxon>
        <taxon>PACMAD clade</taxon>
        <taxon>Arundinoideae</taxon>
        <taxon>Arundineae</taxon>
        <taxon>Arundo</taxon>
    </lineage>
</organism>